<evidence type="ECO:0000259" key="2">
    <source>
        <dbReference type="Pfam" id="PF00892"/>
    </source>
</evidence>
<feature type="transmembrane region" description="Helical" evidence="1">
    <location>
        <begin position="80"/>
        <end position="99"/>
    </location>
</feature>
<comment type="caution">
    <text evidence="3">The sequence shown here is derived from an EMBL/GenBank/DDBJ whole genome shotgun (WGS) entry which is preliminary data.</text>
</comment>
<dbReference type="Pfam" id="PF00892">
    <property type="entry name" value="EamA"/>
    <property type="match status" value="1"/>
</dbReference>
<dbReference type="GO" id="GO:0016020">
    <property type="term" value="C:membrane"/>
    <property type="evidence" value="ECO:0007669"/>
    <property type="project" value="InterPro"/>
</dbReference>
<protein>
    <recommendedName>
        <fullName evidence="2">EamA domain-containing protein</fullName>
    </recommendedName>
</protein>
<feature type="transmembrane region" description="Helical" evidence="1">
    <location>
        <begin position="201"/>
        <end position="222"/>
    </location>
</feature>
<name>A0AAD5Y032_9FUNG</name>
<dbReference type="InterPro" id="IPR037185">
    <property type="entry name" value="EmrE-like"/>
</dbReference>
<dbReference type="InterPro" id="IPR000620">
    <property type="entry name" value="EamA_dom"/>
</dbReference>
<keyword evidence="4" id="KW-1185">Reference proteome</keyword>
<sequence length="278" mass="31481">MVFEQEEHSSPVTMITLLLLPVINSILDVLRKILVERLKSPLLVTSIRASLHAIFLYLLSTYSQELNFEVKKWLSSTCNWVNAFIIFLGSIFYLKAIMISNLSSTVPLLSQTPFFLMLTGCLWYGETINITSSLGLFLIIIGYVAMNFSNLATSKNVLKINIYTLFFPTDKGAKFIMMVPLLWSISAALEQTSLVELNTHPTVHICLTQAVVALISLCFLFLRPYSVEYLGEEIVDVLDYKSLRTSKRDKDLGKEQLFNGEKNTFCSSIINFTSCLRQ</sequence>
<evidence type="ECO:0000256" key="1">
    <source>
        <dbReference type="SAM" id="Phobius"/>
    </source>
</evidence>
<evidence type="ECO:0000313" key="4">
    <source>
        <dbReference type="Proteomes" id="UP001211065"/>
    </source>
</evidence>
<dbReference type="Proteomes" id="UP001211065">
    <property type="component" value="Unassembled WGS sequence"/>
</dbReference>
<organism evidence="3 4">
    <name type="scientific">Clydaea vesicula</name>
    <dbReference type="NCBI Taxonomy" id="447962"/>
    <lineage>
        <taxon>Eukaryota</taxon>
        <taxon>Fungi</taxon>
        <taxon>Fungi incertae sedis</taxon>
        <taxon>Chytridiomycota</taxon>
        <taxon>Chytridiomycota incertae sedis</taxon>
        <taxon>Chytridiomycetes</taxon>
        <taxon>Lobulomycetales</taxon>
        <taxon>Lobulomycetaceae</taxon>
        <taxon>Clydaea</taxon>
    </lineage>
</organism>
<keyword evidence="1" id="KW-0472">Membrane</keyword>
<feature type="domain" description="EamA" evidence="2">
    <location>
        <begin position="14"/>
        <end position="147"/>
    </location>
</feature>
<keyword evidence="1" id="KW-1133">Transmembrane helix</keyword>
<dbReference type="SUPFAM" id="SSF103481">
    <property type="entry name" value="Multidrug resistance efflux transporter EmrE"/>
    <property type="match status" value="1"/>
</dbReference>
<dbReference type="Gene3D" id="1.10.3730.20">
    <property type="match status" value="1"/>
</dbReference>
<reference evidence="3" key="1">
    <citation type="submission" date="2020-05" db="EMBL/GenBank/DDBJ databases">
        <title>Phylogenomic resolution of chytrid fungi.</title>
        <authorList>
            <person name="Stajich J.E."/>
            <person name="Amses K."/>
            <person name="Simmons R."/>
            <person name="Seto K."/>
            <person name="Myers J."/>
            <person name="Bonds A."/>
            <person name="Quandt C.A."/>
            <person name="Barry K."/>
            <person name="Liu P."/>
            <person name="Grigoriev I."/>
            <person name="Longcore J.E."/>
            <person name="James T.Y."/>
        </authorList>
    </citation>
    <scope>NUCLEOTIDE SEQUENCE</scope>
    <source>
        <strain evidence="3">JEL0476</strain>
    </source>
</reference>
<dbReference type="EMBL" id="JADGJW010000107">
    <property type="protein sequence ID" value="KAJ3224048.1"/>
    <property type="molecule type" value="Genomic_DNA"/>
</dbReference>
<feature type="transmembrane region" description="Helical" evidence="1">
    <location>
        <begin position="172"/>
        <end position="189"/>
    </location>
</feature>
<accession>A0AAD5Y032</accession>
<evidence type="ECO:0000313" key="3">
    <source>
        <dbReference type="EMBL" id="KAJ3224048.1"/>
    </source>
</evidence>
<proteinExistence type="predicted"/>
<feature type="transmembrane region" description="Helical" evidence="1">
    <location>
        <begin position="12"/>
        <end position="30"/>
    </location>
</feature>
<keyword evidence="1" id="KW-0812">Transmembrane</keyword>
<gene>
    <name evidence="3" type="ORF">HK099_000326</name>
</gene>
<dbReference type="AlphaFoldDB" id="A0AAD5Y032"/>
<feature type="transmembrane region" description="Helical" evidence="1">
    <location>
        <begin position="131"/>
        <end position="151"/>
    </location>
</feature>